<evidence type="ECO:0000313" key="10">
    <source>
        <dbReference type="EMBL" id="MDJ1496124.1"/>
    </source>
</evidence>
<dbReference type="PRINTS" id="PR00606">
    <property type="entry name" value="CYTCHROMECID"/>
</dbReference>
<evidence type="ECO:0000259" key="8">
    <source>
        <dbReference type="PROSITE" id="PS51007"/>
    </source>
</evidence>
<dbReference type="Proteomes" id="UP001228581">
    <property type="component" value="Unassembled WGS sequence"/>
</dbReference>
<feature type="domain" description="Cytochrome c" evidence="8">
    <location>
        <begin position="30"/>
        <end position="115"/>
    </location>
</feature>
<keyword evidence="11" id="KW-1185">Reference proteome</keyword>
<reference evidence="9 11" key="1">
    <citation type="submission" date="2023-05" db="EMBL/GenBank/DDBJ databases">
        <authorList>
            <person name="Zhang X."/>
        </authorList>
    </citation>
    <scope>NUCLEOTIDE SEQUENCE</scope>
    <source>
        <strain evidence="10 11">DM2B3-1</strain>
        <strain evidence="9">YF14B1</strain>
    </source>
</reference>
<keyword evidence="7" id="KW-0732">Signal</keyword>
<dbReference type="GO" id="GO:0005506">
    <property type="term" value="F:iron ion binding"/>
    <property type="evidence" value="ECO:0007669"/>
    <property type="project" value="InterPro"/>
</dbReference>
<keyword evidence="2 6" id="KW-0349">Heme</keyword>
<evidence type="ECO:0000256" key="2">
    <source>
        <dbReference type="ARBA" id="ARBA00022617"/>
    </source>
</evidence>
<dbReference type="SUPFAM" id="SSF46626">
    <property type="entry name" value="Cytochrome c"/>
    <property type="match status" value="1"/>
</dbReference>
<feature type="binding site" description="covalent" evidence="6">
    <location>
        <position position="51"/>
    </location>
    <ligand>
        <name>heme c</name>
        <dbReference type="ChEBI" id="CHEBI:61717"/>
    </ligand>
</feature>
<dbReference type="EMBL" id="JASJOS010000013">
    <property type="protein sequence ID" value="MDJ1484176.1"/>
    <property type="molecule type" value="Genomic_DNA"/>
</dbReference>
<organism evidence="9 12">
    <name type="scientific">Xanthocytophaga flava</name>
    <dbReference type="NCBI Taxonomy" id="3048013"/>
    <lineage>
        <taxon>Bacteria</taxon>
        <taxon>Pseudomonadati</taxon>
        <taxon>Bacteroidota</taxon>
        <taxon>Cytophagia</taxon>
        <taxon>Cytophagales</taxon>
        <taxon>Rhodocytophagaceae</taxon>
        <taxon>Xanthocytophaga</taxon>
    </lineage>
</organism>
<dbReference type="AlphaFoldDB" id="A0AAE3QSK6"/>
<evidence type="ECO:0000256" key="5">
    <source>
        <dbReference type="ARBA" id="ARBA00023004"/>
    </source>
</evidence>
<keyword evidence="3 6" id="KW-0479">Metal-binding</keyword>
<evidence type="ECO:0000256" key="6">
    <source>
        <dbReference type="PIRSR" id="PIRSR602324-1"/>
    </source>
</evidence>
<dbReference type="InterPro" id="IPR002324">
    <property type="entry name" value="Cyt_c_ID"/>
</dbReference>
<comment type="PTM">
    <text evidence="6">Binds 1 heme c group covalently per subunit.</text>
</comment>
<dbReference type="GO" id="GO:0009055">
    <property type="term" value="F:electron transfer activity"/>
    <property type="evidence" value="ECO:0007669"/>
    <property type="project" value="InterPro"/>
</dbReference>
<comment type="caution">
    <text evidence="9">The sequence shown here is derived from an EMBL/GenBank/DDBJ whole genome shotgun (WGS) entry which is preliminary data.</text>
</comment>
<dbReference type="Gene3D" id="1.10.760.10">
    <property type="entry name" value="Cytochrome c-like domain"/>
    <property type="match status" value="1"/>
</dbReference>
<dbReference type="EMBL" id="JASJOT010000019">
    <property type="protein sequence ID" value="MDJ1496124.1"/>
    <property type="molecule type" value="Genomic_DNA"/>
</dbReference>
<dbReference type="InterPro" id="IPR036909">
    <property type="entry name" value="Cyt_c-like_dom_sf"/>
</dbReference>
<keyword evidence="1" id="KW-0813">Transport</keyword>
<dbReference type="RefSeq" id="WP_313985120.1">
    <property type="nucleotide sequence ID" value="NZ_JASJOR010000036.1"/>
</dbReference>
<protein>
    <submittedName>
        <fullName evidence="9">Cytochrome C</fullName>
    </submittedName>
</protein>
<keyword evidence="5 6" id="KW-0408">Iron</keyword>
<feature type="binding site" description="covalent" evidence="6">
    <location>
        <position position="93"/>
    </location>
    <ligand>
        <name>heme c</name>
        <dbReference type="ChEBI" id="CHEBI:61717"/>
    </ligand>
</feature>
<keyword evidence="4" id="KW-0249">Electron transport</keyword>
<feature type="signal peptide" evidence="7">
    <location>
        <begin position="1"/>
        <end position="28"/>
    </location>
</feature>
<evidence type="ECO:0000313" key="12">
    <source>
        <dbReference type="Proteomes" id="UP001241110"/>
    </source>
</evidence>
<evidence type="ECO:0000256" key="7">
    <source>
        <dbReference type="SAM" id="SignalP"/>
    </source>
</evidence>
<evidence type="ECO:0000256" key="4">
    <source>
        <dbReference type="ARBA" id="ARBA00022982"/>
    </source>
</evidence>
<sequence length="125" mass="13878">MMNTRNYRILFASIALFVVTAWVNSSFAQTAVQPPKEINDLLQKYTCLACHKADARLVGPAYVDVSKKKYTNDKIVELIYKPQPGNWPGYPPMAPMTQVPKADALKIAGWINSLNKPAAAPKKKS</sequence>
<evidence type="ECO:0000313" key="9">
    <source>
        <dbReference type="EMBL" id="MDJ1484176.1"/>
    </source>
</evidence>
<dbReference type="PROSITE" id="PS51007">
    <property type="entry name" value="CYTC"/>
    <property type="match status" value="1"/>
</dbReference>
<feature type="binding site" description="covalent" evidence="6">
    <location>
        <position position="47"/>
    </location>
    <ligand>
        <name>heme c</name>
        <dbReference type="ChEBI" id="CHEBI:61717"/>
    </ligand>
</feature>
<proteinExistence type="predicted"/>
<name>A0AAE3QSK6_9BACT</name>
<accession>A0AAE3QSK6</accession>
<dbReference type="GO" id="GO:0020037">
    <property type="term" value="F:heme binding"/>
    <property type="evidence" value="ECO:0007669"/>
    <property type="project" value="InterPro"/>
</dbReference>
<evidence type="ECO:0000256" key="3">
    <source>
        <dbReference type="ARBA" id="ARBA00022723"/>
    </source>
</evidence>
<evidence type="ECO:0000313" key="11">
    <source>
        <dbReference type="Proteomes" id="UP001228581"/>
    </source>
</evidence>
<evidence type="ECO:0000256" key="1">
    <source>
        <dbReference type="ARBA" id="ARBA00022448"/>
    </source>
</evidence>
<dbReference type="Proteomes" id="UP001241110">
    <property type="component" value="Unassembled WGS sequence"/>
</dbReference>
<feature type="chain" id="PRO_5042090070" evidence="7">
    <location>
        <begin position="29"/>
        <end position="125"/>
    </location>
</feature>
<gene>
    <name evidence="9" type="ORF">QNI16_27000</name>
    <name evidence="10" type="ORF">QNI19_24520</name>
</gene>
<dbReference type="InterPro" id="IPR009056">
    <property type="entry name" value="Cyt_c-like_dom"/>
</dbReference>